<evidence type="ECO:0000259" key="5">
    <source>
        <dbReference type="Pfam" id="PF02570"/>
    </source>
</evidence>
<dbReference type="EC" id="5.4.99.61" evidence="6"/>
<keyword evidence="3" id="KW-0169">Cobalamin biosynthesis</keyword>
<evidence type="ECO:0000256" key="2">
    <source>
        <dbReference type="ARBA" id="ARBA00009774"/>
    </source>
</evidence>
<proteinExistence type="inferred from homology"/>
<organism evidence="6 7">
    <name type="scientific">Thiorhodococcus mannitoliphagus</name>
    <dbReference type="NCBI Taxonomy" id="329406"/>
    <lineage>
        <taxon>Bacteria</taxon>
        <taxon>Pseudomonadati</taxon>
        <taxon>Pseudomonadota</taxon>
        <taxon>Gammaproteobacteria</taxon>
        <taxon>Chromatiales</taxon>
        <taxon>Chromatiaceae</taxon>
        <taxon>Thiorhodococcus</taxon>
    </lineage>
</organism>
<dbReference type="SUPFAM" id="SSF63965">
    <property type="entry name" value="Precorrin-8X methylmutase CbiC/CobH"/>
    <property type="match status" value="1"/>
</dbReference>
<evidence type="ECO:0000256" key="3">
    <source>
        <dbReference type="ARBA" id="ARBA00022573"/>
    </source>
</evidence>
<dbReference type="InterPro" id="IPR003722">
    <property type="entry name" value="Cbl_synth_CobH/CbiC"/>
</dbReference>
<accession>A0A6P1DWC0</accession>
<dbReference type="EMBL" id="JAAIJR010000019">
    <property type="protein sequence ID" value="NEX19974.1"/>
    <property type="molecule type" value="Genomic_DNA"/>
</dbReference>
<dbReference type="NCBIfam" id="NF006136">
    <property type="entry name" value="PRK08285.1"/>
    <property type="match status" value="1"/>
</dbReference>
<dbReference type="AlphaFoldDB" id="A0A6P1DWC0"/>
<keyword evidence="7" id="KW-1185">Reference proteome</keyword>
<reference evidence="6 7" key="2">
    <citation type="submission" date="2020-02" db="EMBL/GenBank/DDBJ databases">
        <title>Genome sequences of Thiorhodococcus mannitoliphagus and Thiorhodococcus minor, purple sulfur photosynthetic bacteria in the gammaproteobacterial family, Chromatiaceae.</title>
        <authorList>
            <person name="Aviles F.A."/>
            <person name="Meyer T.E."/>
            <person name="Kyndt J.A."/>
        </authorList>
    </citation>
    <scope>NUCLEOTIDE SEQUENCE [LARGE SCALE GENOMIC DNA]</scope>
    <source>
        <strain evidence="6 7">DSM 18266</strain>
    </source>
</reference>
<evidence type="ECO:0000313" key="7">
    <source>
        <dbReference type="Proteomes" id="UP000471640"/>
    </source>
</evidence>
<dbReference type="Proteomes" id="UP000471640">
    <property type="component" value="Unassembled WGS sequence"/>
</dbReference>
<protein>
    <submittedName>
        <fullName evidence="6">Precorrin-8X methylmutase</fullName>
        <ecNumber evidence="6">5.4.99.61</ecNumber>
    </submittedName>
</protein>
<comment type="caution">
    <text evidence="6">The sequence shown here is derived from an EMBL/GenBank/DDBJ whole genome shotgun (WGS) entry which is preliminary data.</text>
</comment>
<evidence type="ECO:0000256" key="4">
    <source>
        <dbReference type="ARBA" id="ARBA00023235"/>
    </source>
</evidence>
<dbReference type="PANTHER" id="PTHR43588:SF1">
    <property type="entry name" value="COBALT-PRECORRIN-8 METHYLMUTASE"/>
    <property type="match status" value="1"/>
</dbReference>
<evidence type="ECO:0000313" key="6">
    <source>
        <dbReference type="EMBL" id="NEX19974.1"/>
    </source>
</evidence>
<gene>
    <name evidence="6" type="ORF">G3480_06545</name>
</gene>
<dbReference type="GO" id="GO:0009236">
    <property type="term" value="P:cobalamin biosynthetic process"/>
    <property type="evidence" value="ECO:0007669"/>
    <property type="project" value="UniProtKB-UniPathway"/>
</dbReference>
<comment type="pathway">
    <text evidence="1">Cofactor biosynthesis; adenosylcobalamin biosynthesis.</text>
</comment>
<dbReference type="RefSeq" id="WP_164652921.1">
    <property type="nucleotide sequence ID" value="NZ_JAAIJR010000019.1"/>
</dbReference>
<dbReference type="Pfam" id="PF02570">
    <property type="entry name" value="CbiC"/>
    <property type="match status" value="1"/>
</dbReference>
<keyword evidence="4 6" id="KW-0413">Isomerase</keyword>
<dbReference type="InterPro" id="IPR036588">
    <property type="entry name" value="CobH/CbiC_sf"/>
</dbReference>
<dbReference type="GO" id="GO:0016993">
    <property type="term" value="F:precorrin-8X methylmutase activity"/>
    <property type="evidence" value="ECO:0007669"/>
    <property type="project" value="UniProtKB-EC"/>
</dbReference>
<feature type="domain" description="Cobalamin biosynthesis precorrin-8X methylmutase CobH/CbiC" evidence="5">
    <location>
        <begin position="10"/>
        <end position="203"/>
    </location>
</feature>
<dbReference type="PANTHER" id="PTHR43588">
    <property type="entry name" value="COBALT-PRECORRIN-8 METHYLMUTASE"/>
    <property type="match status" value="1"/>
</dbReference>
<reference evidence="7" key="1">
    <citation type="journal article" date="2020" name="Microbiol. Resour. Announc.">
        <title>Draft Genome Sequences of Thiorhodococcus mannitoliphagus and Thiorhodococcus minor, Purple Sulfur Photosynthetic Bacteria in the Gammaproteobacterial Family Chromatiaceae.</title>
        <authorList>
            <person name="Aviles F.A."/>
            <person name="Meyer T.E."/>
            <person name="Kyndt J.A."/>
        </authorList>
    </citation>
    <scope>NUCLEOTIDE SEQUENCE [LARGE SCALE GENOMIC DNA]</scope>
    <source>
        <strain evidence="7">DSM 18266</strain>
    </source>
</reference>
<sequence>MIDYVRDAHDIYRQSFAIIRAEANLEPIPDDLEALAVRVIHSCGMPDVIDDLRFSPGAGQAGLAAMASGAPILCDSRMVAEGITRARLPAANEIICTLQDPSVPDLAKKLGNTRTAAALELWRAHLEGAIVVVGNAPTALFRLLEMLDEGVPKPALILGFPVGFVGAAESKEALAEDSRGVPFVTLRGRRGGSAMAAAAVNALGREHG</sequence>
<dbReference type="Gene3D" id="3.40.50.10230">
    <property type="entry name" value="Cobalamin biosynthesis CobH/CbiC, precorrin-8X methylmutase"/>
    <property type="match status" value="1"/>
</dbReference>
<evidence type="ECO:0000256" key="1">
    <source>
        <dbReference type="ARBA" id="ARBA00004953"/>
    </source>
</evidence>
<dbReference type="UniPathway" id="UPA00148"/>
<name>A0A6P1DWC0_9GAMM</name>
<comment type="similarity">
    <text evidence="2">Belongs to the CobH/CbiC family.</text>
</comment>